<feature type="transmembrane region" description="Helical" evidence="1">
    <location>
        <begin position="46"/>
        <end position="67"/>
    </location>
</feature>
<feature type="transmembrane region" description="Helical" evidence="1">
    <location>
        <begin position="79"/>
        <end position="99"/>
    </location>
</feature>
<dbReference type="EMBL" id="UINC01151885">
    <property type="protein sequence ID" value="SVD45756.1"/>
    <property type="molecule type" value="Genomic_DNA"/>
</dbReference>
<name>A0A382VGU8_9ZZZZ</name>
<protein>
    <submittedName>
        <fullName evidence="2">Uncharacterized protein</fullName>
    </submittedName>
</protein>
<reference evidence="2" key="1">
    <citation type="submission" date="2018-05" db="EMBL/GenBank/DDBJ databases">
        <authorList>
            <person name="Lanie J.A."/>
            <person name="Ng W.-L."/>
            <person name="Kazmierczak K.M."/>
            <person name="Andrzejewski T.M."/>
            <person name="Davidsen T.M."/>
            <person name="Wayne K.J."/>
            <person name="Tettelin H."/>
            <person name="Glass J.I."/>
            <person name="Rusch D."/>
            <person name="Podicherti R."/>
            <person name="Tsui H.-C.T."/>
            <person name="Winkler M.E."/>
        </authorList>
    </citation>
    <scope>NUCLEOTIDE SEQUENCE</scope>
</reference>
<organism evidence="2">
    <name type="scientific">marine metagenome</name>
    <dbReference type="NCBI Taxonomy" id="408172"/>
    <lineage>
        <taxon>unclassified sequences</taxon>
        <taxon>metagenomes</taxon>
        <taxon>ecological metagenomes</taxon>
    </lineage>
</organism>
<proteinExistence type="predicted"/>
<accession>A0A382VGU8</accession>
<keyword evidence="1" id="KW-0472">Membrane</keyword>
<feature type="transmembrane region" description="Helical" evidence="1">
    <location>
        <begin position="21"/>
        <end position="40"/>
    </location>
</feature>
<keyword evidence="1" id="KW-1133">Transmembrane helix</keyword>
<sequence>MSLDISKDTELESASKTFSTSMVISGIRCTLTYVVFPWLLPLVGVASGITAGLGLPIGLVAIFFNLLSIRRFWKSDHNLRWVVATVNLSVIILLSILVATDISELLS</sequence>
<gene>
    <name evidence="2" type="ORF">METZ01_LOCUS398610</name>
</gene>
<keyword evidence="1" id="KW-0812">Transmembrane</keyword>
<evidence type="ECO:0000313" key="2">
    <source>
        <dbReference type="EMBL" id="SVD45756.1"/>
    </source>
</evidence>
<dbReference type="AlphaFoldDB" id="A0A382VGU8"/>
<evidence type="ECO:0000256" key="1">
    <source>
        <dbReference type="SAM" id="Phobius"/>
    </source>
</evidence>